<evidence type="ECO:0000313" key="1">
    <source>
        <dbReference type="EMBL" id="CAA0113948.1"/>
    </source>
</evidence>
<gene>
    <name evidence="1" type="ORF">OPDIPICF_04772</name>
</gene>
<keyword evidence="2" id="KW-1185">Reference proteome</keyword>
<proteinExistence type="predicted"/>
<evidence type="ECO:0000313" key="2">
    <source>
        <dbReference type="Proteomes" id="UP000441399"/>
    </source>
</evidence>
<name>A0A5S9Q917_9GAMM</name>
<sequence>MPVSAWGYVLDLFKELEPNSYYKIVPTERAGCEAVVAFLIGVLPIAISKLPIRANIE</sequence>
<accession>A0A5S9Q917</accession>
<dbReference type="Proteomes" id="UP000441399">
    <property type="component" value="Unassembled WGS sequence"/>
</dbReference>
<protein>
    <submittedName>
        <fullName evidence="1">Uncharacterized protein</fullName>
    </submittedName>
</protein>
<reference evidence="1 2" key="1">
    <citation type="submission" date="2019-11" db="EMBL/GenBank/DDBJ databases">
        <authorList>
            <person name="Holert J."/>
        </authorList>
    </citation>
    <scope>NUCLEOTIDE SEQUENCE [LARGE SCALE GENOMIC DNA]</scope>
    <source>
        <strain evidence="1">SB11_3</strain>
    </source>
</reference>
<organism evidence="1 2">
    <name type="scientific">BD1-7 clade bacterium</name>
    <dbReference type="NCBI Taxonomy" id="2029982"/>
    <lineage>
        <taxon>Bacteria</taxon>
        <taxon>Pseudomonadati</taxon>
        <taxon>Pseudomonadota</taxon>
        <taxon>Gammaproteobacteria</taxon>
        <taxon>Cellvibrionales</taxon>
        <taxon>Spongiibacteraceae</taxon>
        <taxon>BD1-7 clade</taxon>
    </lineage>
</organism>
<dbReference type="EMBL" id="CACSIO010000021">
    <property type="protein sequence ID" value="CAA0113948.1"/>
    <property type="molecule type" value="Genomic_DNA"/>
</dbReference>
<dbReference type="AlphaFoldDB" id="A0A5S9Q917"/>